<keyword evidence="8" id="KW-0560">Oxidoreductase</keyword>
<dbReference type="PROSITE" id="PS01344">
    <property type="entry name" value="FRATAXIN_1"/>
    <property type="match status" value="1"/>
</dbReference>
<evidence type="ECO:0000256" key="6">
    <source>
        <dbReference type="ARBA" id="ARBA00022496"/>
    </source>
</evidence>
<reference evidence="13" key="1">
    <citation type="submission" date="2020-11" db="EMBL/GenBank/DDBJ databases">
        <authorList>
            <person name="Tran Van P."/>
        </authorList>
    </citation>
    <scope>NUCLEOTIDE SEQUENCE</scope>
</reference>
<dbReference type="GO" id="GO:0016226">
    <property type="term" value="P:iron-sulfur cluster assembly"/>
    <property type="evidence" value="ECO:0007669"/>
    <property type="project" value="InterPro"/>
</dbReference>
<evidence type="ECO:0000256" key="8">
    <source>
        <dbReference type="ARBA" id="ARBA00023002"/>
    </source>
</evidence>
<sequence length="167" mass="18773">MRIFWHCVRNLRSNLNNGLVCNAFVARSVTNTRFLGSVSSPVRTLNGLRPRRPSLVAAFSSTTQPMDDLTYERIADHTLDQLTEELEIIVETNDGLKESDVSLSSGVITLSLGLHGVYVINKQSPNKQIWLSSPISGPKRYDYINNEWIYKRDGISLQSLLSSELSF</sequence>
<evidence type="ECO:0000256" key="11">
    <source>
        <dbReference type="ARBA" id="ARBA00023128"/>
    </source>
</evidence>
<dbReference type="InterPro" id="IPR002908">
    <property type="entry name" value="Frataxin/CyaY"/>
</dbReference>
<dbReference type="OrthoDB" id="1897642at2759"/>
<keyword evidence="10" id="KW-0406">Ion transport</keyword>
<accession>A0A7R9KX94</accession>
<dbReference type="GO" id="GO:0004322">
    <property type="term" value="F:ferroxidase activity"/>
    <property type="evidence" value="ECO:0007669"/>
    <property type="project" value="UniProtKB-EC"/>
</dbReference>
<keyword evidence="9" id="KW-0408">Iron</keyword>
<dbReference type="GO" id="GO:0005739">
    <property type="term" value="C:mitochondrion"/>
    <property type="evidence" value="ECO:0007669"/>
    <property type="project" value="UniProtKB-SubCell"/>
</dbReference>
<organism evidence="13">
    <name type="scientific">Medioppia subpectinata</name>
    <dbReference type="NCBI Taxonomy" id="1979941"/>
    <lineage>
        <taxon>Eukaryota</taxon>
        <taxon>Metazoa</taxon>
        <taxon>Ecdysozoa</taxon>
        <taxon>Arthropoda</taxon>
        <taxon>Chelicerata</taxon>
        <taxon>Arachnida</taxon>
        <taxon>Acari</taxon>
        <taxon>Acariformes</taxon>
        <taxon>Sarcoptiformes</taxon>
        <taxon>Oribatida</taxon>
        <taxon>Brachypylina</taxon>
        <taxon>Oppioidea</taxon>
        <taxon>Oppiidae</taxon>
        <taxon>Medioppia</taxon>
    </lineage>
</organism>
<proteinExistence type="inferred from homology"/>
<evidence type="ECO:0000256" key="10">
    <source>
        <dbReference type="ARBA" id="ARBA00023065"/>
    </source>
</evidence>
<evidence type="ECO:0000313" key="13">
    <source>
        <dbReference type="EMBL" id="CAD7630050.1"/>
    </source>
</evidence>
<dbReference type="PANTHER" id="PTHR16821:SF2">
    <property type="entry name" value="FRATAXIN, MITOCHONDRIAL"/>
    <property type="match status" value="1"/>
</dbReference>
<evidence type="ECO:0000256" key="2">
    <source>
        <dbReference type="ARBA" id="ARBA00008183"/>
    </source>
</evidence>
<dbReference type="GO" id="GO:0006879">
    <property type="term" value="P:intracellular iron ion homeostasis"/>
    <property type="evidence" value="ECO:0007669"/>
    <property type="project" value="UniProtKB-KW"/>
</dbReference>
<dbReference type="GO" id="GO:0034986">
    <property type="term" value="F:iron chaperone activity"/>
    <property type="evidence" value="ECO:0007669"/>
    <property type="project" value="TreeGrafter"/>
</dbReference>
<name>A0A7R9KX94_9ACAR</name>
<dbReference type="EMBL" id="CAJPIZ010007679">
    <property type="protein sequence ID" value="CAG2110480.1"/>
    <property type="molecule type" value="Genomic_DNA"/>
</dbReference>
<evidence type="ECO:0000256" key="7">
    <source>
        <dbReference type="ARBA" id="ARBA00022946"/>
    </source>
</evidence>
<evidence type="ECO:0000313" key="14">
    <source>
        <dbReference type="Proteomes" id="UP000759131"/>
    </source>
</evidence>
<evidence type="ECO:0000256" key="1">
    <source>
        <dbReference type="ARBA" id="ARBA00004173"/>
    </source>
</evidence>
<dbReference type="InterPro" id="IPR036524">
    <property type="entry name" value="Frataxin/CyaY_sf"/>
</dbReference>
<dbReference type="NCBIfam" id="TIGR03421">
    <property type="entry name" value="FeS_CyaY"/>
    <property type="match status" value="1"/>
</dbReference>
<evidence type="ECO:0000256" key="9">
    <source>
        <dbReference type="ARBA" id="ARBA00023004"/>
    </source>
</evidence>
<dbReference type="EC" id="1.16.3.1" evidence="3"/>
<dbReference type="GO" id="GO:0006826">
    <property type="term" value="P:iron ion transport"/>
    <property type="evidence" value="ECO:0007669"/>
    <property type="project" value="UniProtKB-KW"/>
</dbReference>
<dbReference type="GO" id="GO:0008199">
    <property type="term" value="F:ferric iron binding"/>
    <property type="evidence" value="ECO:0007669"/>
    <property type="project" value="InterPro"/>
</dbReference>
<protein>
    <recommendedName>
        <fullName evidence="3">ferroxidase</fullName>
        <ecNumber evidence="3">1.16.3.1</ecNumber>
    </recommendedName>
</protein>
<dbReference type="SUPFAM" id="SSF55387">
    <property type="entry name" value="Frataxin/Nqo15-like"/>
    <property type="match status" value="1"/>
</dbReference>
<dbReference type="GO" id="GO:0051537">
    <property type="term" value="F:2 iron, 2 sulfur cluster binding"/>
    <property type="evidence" value="ECO:0007669"/>
    <property type="project" value="TreeGrafter"/>
</dbReference>
<evidence type="ECO:0000256" key="4">
    <source>
        <dbReference type="ARBA" id="ARBA00022434"/>
    </source>
</evidence>
<evidence type="ECO:0000256" key="12">
    <source>
        <dbReference type="ARBA" id="ARBA00047990"/>
    </source>
</evidence>
<dbReference type="PROSITE" id="PS50810">
    <property type="entry name" value="FRATAXIN_2"/>
    <property type="match status" value="1"/>
</dbReference>
<dbReference type="EMBL" id="OC862254">
    <property type="protein sequence ID" value="CAD7630050.1"/>
    <property type="molecule type" value="Genomic_DNA"/>
</dbReference>
<dbReference type="AlphaFoldDB" id="A0A7R9KX94"/>
<dbReference type="InterPro" id="IPR017789">
    <property type="entry name" value="Frataxin"/>
</dbReference>
<dbReference type="SMART" id="SM01219">
    <property type="entry name" value="Frataxin_Cyay"/>
    <property type="match status" value="1"/>
</dbReference>
<keyword evidence="11" id="KW-0496">Mitochondrion</keyword>
<dbReference type="Pfam" id="PF01491">
    <property type="entry name" value="Frataxin_Cyay"/>
    <property type="match status" value="1"/>
</dbReference>
<keyword evidence="7" id="KW-0809">Transit peptide</keyword>
<dbReference type="PANTHER" id="PTHR16821">
    <property type="entry name" value="FRATAXIN"/>
    <property type="match status" value="1"/>
</dbReference>
<evidence type="ECO:0000256" key="3">
    <source>
        <dbReference type="ARBA" id="ARBA00013107"/>
    </source>
</evidence>
<gene>
    <name evidence="13" type="ORF">OSB1V03_LOCUS10463</name>
</gene>
<dbReference type="Gene3D" id="3.30.920.10">
    <property type="entry name" value="Frataxin/CyaY"/>
    <property type="match status" value="1"/>
</dbReference>
<keyword evidence="5" id="KW-0813">Transport</keyword>
<evidence type="ECO:0000256" key="5">
    <source>
        <dbReference type="ARBA" id="ARBA00022448"/>
    </source>
</evidence>
<dbReference type="GO" id="GO:0008198">
    <property type="term" value="F:ferrous iron binding"/>
    <property type="evidence" value="ECO:0007669"/>
    <property type="project" value="TreeGrafter"/>
</dbReference>
<comment type="catalytic activity">
    <reaction evidence="12">
        <text>4 Fe(2+) + O2 + 4 H(+) = 4 Fe(3+) + 2 H2O</text>
        <dbReference type="Rhea" id="RHEA:11148"/>
        <dbReference type="ChEBI" id="CHEBI:15377"/>
        <dbReference type="ChEBI" id="CHEBI:15378"/>
        <dbReference type="ChEBI" id="CHEBI:15379"/>
        <dbReference type="ChEBI" id="CHEBI:29033"/>
        <dbReference type="ChEBI" id="CHEBI:29034"/>
        <dbReference type="EC" id="1.16.3.1"/>
    </reaction>
</comment>
<comment type="similarity">
    <text evidence="2">Belongs to the frataxin family.</text>
</comment>
<dbReference type="Proteomes" id="UP000759131">
    <property type="component" value="Unassembled WGS sequence"/>
</dbReference>
<dbReference type="PRINTS" id="PR00904">
    <property type="entry name" value="FRATAXIN"/>
</dbReference>
<keyword evidence="14" id="KW-1185">Reference proteome</keyword>
<dbReference type="InterPro" id="IPR020895">
    <property type="entry name" value="Frataxin_CS"/>
</dbReference>
<keyword evidence="4" id="KW-0409">Iron storage</keyword>
<keyword evidence="6" id="KW-0410">Iron transport</keyword>
<dbReference type="NCBIfam" id="TIGR03422">
    <property type="entry name" value="mito_frataxin"/>
    <property type="match status" value="1"/>
</dbReference>
<comment type="subcellular location">
    <subcellularLocation>
        <location evidence="1">Mitochondrion</location>
    </subcellularLocation>
</comment>